<name>A0A544TGH0_9BACI</name>
<evidence type="ECO:0000256" key="1">
    <source>
        <dbReference type="SAM" id="Coils"/>
    </source>
</evidence>
<dbReference type="EMBL" id="VDGG01000010">
    <property type="protein sequence ID" value="TQR16542.1"/>
    <property type="molecule type" value="Genomic_DNA"/>
</dbReference>
<proteinExistence type="predicted"/>
<keyword evidence="1" id="KW-0175">Coiled coil</keyword>
<evidence type="ECO:0000313" key="2">
    <source>
        <dbReference type="EMBL" id="TQR16542.1"/>
    </source>
</evidence>
<protein>
    <submittedName>
        <fullName evidence="2">Uncharacterized protein</fullName>
    </submittedName>
</protein>
<dbReference type="Proteomes" id="UP000318937">
    <property type="component" value="Unassembled WGS sequence"/>
</dbReference>
<evidence type="ECO:0000313" key="3">
    <source>
        <dbReference type="Proteomes" id="UP000318937"/>
    </source>
</evidence>
<keyword evidence="3" id="KW-1185">Reference proteome</keyword>
<gene>
    <name evidence="2" type="ORF">FG383_06330</name>
</gene>
<organism evidence="2 3">
    <name type="scientific">Psychrobacillus soli</name>
    <dbReference type="NCBI Taxonomy" id="1543965"/>
    <lineage>
        <taxon>Bacteria</taxon>
        <taxon>Bacillati</taxon>
        <taxon>Bacillota</taxon>
        <taxon>Bacilli</taxon>
        <taxon>Bacillales</taxon>
        <taxon>Bacillaceae</taxon>
        <taxon>Psychrobacillus</taxon>
    </lineage>
</organism>
<sequence>MKESKVQIFSTALAMNKDQRLFVTDQYKDSLEEQKAANLHVMNCITQLENTCQTILGDIRKQEQAFNLQKKIQRQNYLHLRDIFLEMARTSNSYKSYIKKQEHSLLTMNEHINKQDNFNKLLTKRSHKQYELLNRLQQSVNKHDNYLETIWNQLQKNQLDNQTSLEKQETLQKLNEIILKNMKQQELQLDEAFEEVKNLLESVLQVKGSINTLLSTLPQTI</sequence>
<comment type="caution">
    <text evidence="2">The sequence shown here is derived from an EMBL/GenBank/DDBJ whole genome shotgun (WGS) entry which is preliminary data.</text>
</comment>
<reference evidence="2 3" key="1">
    <citation type="submission" date="2019-05" db="EMBL/GenBank/DDBJ databases">
        <title>Psychrobacillus vulpis sp. nov., a new species isolated from feces of a red fox that inhabits in The Tablas de Daimiel Natural Park, Albacete, Spain.</title>
        <authorList>
            <person name="Rodriguez M."/>
            <person name="Reina J.C."/>
            <person name="Bejar V."/>
            <person name="Llamas I."/>
        </authorList>
    </citation>
    <scope>NUCLEOTIDE SEQUENCE [LARGE SCALE GENOMIC DNA]</scope>
    <source>
        <strain evidence="2 3">NHI-2</strain>
    </source>
</reference>
<dbReference type="AlphaFoldDB" id="A0A544TGH0"/>
<feature type="coiled-coil region" evidence="1">
    <location>
        <begin position="175"/>
        <end position="202"/>
    </location>
</feature>
<accession>A0A544TGH0</accession>
<dbReference type="OrthoDB" id="2963750at2"/>
<dbReference type="RefSeq" id="WP_142606077.1">
    <property type="nucleotide sequence ID" value="NZ_VDGG01000010.1"/>
</dbReference>